<evidence type="ECO:0000256" key="3">
    <source>
        <dbReference type="ARBA" id="ARBA00022737"/>
    </source>
</evidence>
<dbReference type="InterPro" id="IPR051940">
    <property type="entry name" value="Chitin_bind-dev_reg"/>
</dbReference>
<keyword evidence="6" id="KW-0472">Membrane</keyword>
<keyword evidence="3" id="KW-0677">Repeat</keyword>
<evidence type="ECO:0000256" key="5">
    <source>
        <dbReference type="ARBA" id="ARBA00023180"/>
    </source>
</evidence>
<dbReference type="OrthoDB" id="2304619at2759"/>
<evidence type="ECO:0000313" key="9">
    <source>
        <dbReference type="Proteomes" id="UP000439903"/>
    </source>
</evidence>
<comment type="caution">
    <text evidence="8">The sequence shown here is derived from an EMBL/GenBank/DDBJ whole genome shotgun (WGS) entry which is preliminary data.</text>
</comment>
<sequence length="79" mass="9307">MKFIRKSLINLFIMMQLYTIFVFGFKCPEKNGLFPNPYDCKTFYQCANGYPYLMHCPDDLQWSSALSRCEWPENSDCGV</sequence>
<accession>A0A8H4AJV8</accession>
<keyword evidence="4" id="KW-1015">Disulfide bond</keyword>
<dbReference type="SMART" id="SM00494">
    <property type="entry name" value="ChtBD2"/>
    <property type="match status" value="1"/>
</dbReference>
<evidence type="ECO:0000256" key="6">
    <source>
        <dbReference type="SAM" id="Phobius"/>
    </source>
</evidence>
<dbReference type="Pfam" id="PF01607">
    <property type="entry name" value="CBM_14"/>
    <property type="match status" value="1"/>
</dbReference>
<name>A0A8H4AJV8_GIGMA</name>
<evidence type="ECO:0000313" key="8">
    <source>
        <dbReference type="EMBL" id="KAF0504575.1"/>
    </source>
</evidence>
<dbReference type="PANTHER" id="PTHR23301:SF0">
    <property type="entry name" value="CHITIN-BINDING TYPE-2 DOMAIN-CONTAINING PROTEIN-RELATED"/>
    <property type="match status" value="1"/>
</dbReference>
<feature type="domain" description="Chitin-binding type-2" evidence="7">
    <location>
        <begin position="24"/>
        <end position="79"/>
    </location>
</feature>
<dbReference type="SUPFAM" id="SSF57625">
    <property type="entry name" value="Invertebrate chitin-binding proteins"/>
    <property type="match status" value="1"/>
</dbReference>
<dbReference type="GO" id="GO:0005576">
    <property type="term" value="C:extracellular region"/>
    <property type="evidence" value="ECO:0007669"/>
    <property type="project" value="InterPro"/>
</dbReference>
<dbReference type="InterPro" id="IPR002557">
    <property type="entry name" value="Chitin-bd_dom"/>
</dbReference>
<dbReference type="InterPro" id="IPR036508">
    <property type="entry name" value="Chitin-bd_dom_sf"/>
</dbReference>
<gene>
    <name evidence="8" type="ORF">F8M41_019488</name>
</gene>
<reference evidence="8 9" key="1">
    <citation type="journal article" date="2019" name="Environ. Microbiol.">
        <title>At the nexus of three kingdoms: the genome of the mycorrhizal fungus Gigaspora margarita provides insights into plant, endobacterial and fungal interactions.</title>
        <authorList>
            <person name="Venice F."/>
            <person name="Ghignone S."/>
            <person name="Salvioli di Fossalunga A."/>
            <person name="Amselem J."/>
            <person name="Novero M."/>
            <person name="Xianan X."/>
            <person name="Sedzielewska Toro K."/>
            <person name="Morin E."/>
            <person name="Lipzen A."/>
            <person name="Grigoriev I.V."/>
            <person name="Henrissat B."/>
            <person name="Martin F.M."/>
            <person name="Bonfante P."/>
        </authorList>
    </citation>
    <scope>NUCLEOTIDE SEQUENCE [LARGE SCALE GENOMIC DNA]</scope>
    <source>
        <strain evidence="8 9">BEG34</strain>
    </source>
</reference>
<keyword evidence="6" id="KW-0812">Transmembrane</keyword>
<keyword evidence="6" id="KW-1133">Transmembrane helix</keyword>
<evidence type="ECO:0000256" key="2">
    <source>
        <dbReference type="ARBA" id="ARBA00022729"/>
    </source>
</evidence>
<dbReference type="Gene3D" id="2.170.140.10">
    <property type="entry name" value="Chitin binding domain"/>
    <property type="match status" value="1"/>
</dbReference>
<dbReference type="PANTHER" id="PTHR23301">
    <property type="entry name" value="CHITIN BINDING PERITROPHIN-A"/>
    <property type="match status" value="1"/>
</dbReference>
<dbReference type="GO" id="GO:0008061">
    <property type="term" value="F:chitin binding"/>
    <property type="evidence" value="ECO:0007669"/>
    <property type="project" value="UniProtKB-KW"/>
</dbReference>
<keyword evidence="1" id="KW-0147">Chitin-binding</keyword>
<keyword evidence="5" id="KW-0325">Glycoprotein</keyword>
<feature type="transmembrane region" description="Helical" evidence="6">
    <location>
        <begin position="7"/>
        <end position="25"/>
    </location>
</feature>
<evidence type="ECO:0000259" key="7">
    <source>
        <dbReference type="PROSITE" id="PS50940"/>
    </source>
</evidence>
<evidence type="ECO:0000256" key="4">
    <source>
        <dbReference type="ARBA" id="ARBA00023157"/>
    </source>
</evidence>
<keyword evidence="2" id="KW-0732">Signal</keyword>
<proteinExistence type="predicted"/>
<protein>
    <submittedName>
        <fullName evidence="8">Family 31 glucosidase</fullName>
    </submittedName>
</protein>
<dbReference type="EMBL" id="WTPW01000504">
    <property type="protein sequence ID" value="KAF0504575.1"/>
    <property type="molecule type" value="Genomic_DNA"/>
</dbReference>
<keyword evidence="9" id="KW-1185">Reference proteome</keyword>
<dbReference type="Proteomes" id="UP000439903">
    <property type="component" value="Unassembled WGS sequence"/>
</dbReference>
<evidence type="ECO:0000256" key="1">
    <source>
        <dbReference type="ARBA" id="ARBA00022669"/>
    </source>
</evidence>
<dbReference type="PROSITE" id="PS50940">
    <property type="entry name" value="CHIT_BIND_II"/>
    <property type="match status" value="1"/>
</dbReference>
<dbReference type="AlphaFoldDB" id="A0A8H4AJV8"/>
<organism evidence="8 9">
    <name type="scientific">Gigaspora margarita</name>
    <dbReference type="NCBI Taxonomy" id="4874"/>
    <lineage>
        <taxon>Eukaryota</taxon>
        <taxon>Fungi</taxon>
        <taxon>Fungi incertae sedis</taxon>
        <taxon>Mucoromycota</taxon>
        <taxon>Glomeromycotina</taxon>
        <taxon>Glomeromycetes</taxon>
        <taxon>Diversisporales</taxon>
        <taxon>Gigasporaceae</taxon>
        <taxon>Gigaspora</taxon>
    </lineage>
</organism>